<dbReference type="EMBL" id="BMMI01000002">
    <property type="protein sequence ID" value="GGL57176.1"/>
    <property type="molecule type" value="Genomic_DNA"/>
</dbReference>
<sequence>MTETDGVTEPDHVTEARTAYDTVADSYAELVEGTLAETPLDRAVLGVFAEQVLAGGGGPVGDLGCGPGRLTAHLDALGLDAFGVDLSPGMLAVARRRHPRLRFEVGALASLPLADASLAGALAWYSVIHTPPERQPAVFAECARVLRPGAPLLMAFQAADDVPVHHRQGYGHDVSLRMWRMDPDRVVRELTEAGFAVRARVLREPELPHEKSRQAHLLAVRS</sequence>
<name>A0A846LPN1_9ACTN</name>
<reference evidence="2" key="1">
    <citation type="journal article" date="2014" name="Int. J. Syst. Evol. Microbiol.">
        <title>Complete genome of a new Firmicutes species belonging to the dominant human colonic microbiota ('Ruminococcus bicirculans') reveals two chromosomes and a selective capacity to utilize plant glucans.</title>
        <authorList>
            <consortium name="NISC Comparative Sequencing Program"/>
            <person name="Wegmann U."/>
            <person name="Louis P."/>
            <person name="Goesmann A."/>
            <person name="Henrissat B."/>
            <person name="Duncan S.H."/>
            <person name="Flint H.J."/>
        </authorList>
    </citation>
    <scope>NUCLEOTIDE SEQUENCE</scope>
    <source>
        <strain evidence="2">CGMCC 4.5581</strain>
    </source>
</reference>
<dbReference type="GO" id="GO:0032259">
    <property type="term" value="P:methylation"/>
    <property type="evidence" value="ECO:0007669"/>
    <property type="project" value="UniProtKB-KW"/>
</dbReference>
<dbReference type="Proteomes" id="UP000552836">
    <property type="component" value="Unassembled WGS sequence"/>
</dbReference>
<evidence type="ECO:0000313" key="5">
    <source>
        <dbReference type="Proteomes" id="UP000648663"/>
    </source>
</evidence>
<organism evidence="3 4">
    <name type="scientific">Modestobacter marinus</name>
    <dbReference type="NCBI Taxonomy" id="477641"/>
    <lineage>
        <taxon>Bacteria</taxon>
        <taxon>Bacillati</taxon>
        <taxon>Actinomycetota</taxon>
        <taxon>Actinomycetes</taxon>
        <taxon>Geodermatophilales</taxon>
        <taxon>Geodermatophilaceae</taxon>
        <taxon>Modestobacter</taxon>
    </lineage>
</organism>
<reference evidence="3 4" key="3">
    <citation type="submission" date="2020-02" db="EMBL/GenBank/DDBJ databases">
        <title>Sequencing the genomes of 1000 actinobacteria strains.</title>
        <authorList>
            <person name="Klenk H.-P."/>
        </authorList>
    </citation>
    <scope>NUCLEOTIDE SEQUENCE [LARGE SCALE GENOMIC DNA]</scope>
    <source>
        <strain evidence="3 4">DSM 45201</strain>
    </source>
</reference>
<proteinExistence type="predicted"/>
<gene>
    <name evidence="3" type="ORF">FB380_002880</name>
    <name evidence="2" type="ORF">GCM10011589_11530</name>
</gene>
<feature type="domain" description="Methyltransferase" evidence="1">
    <location>
        <begin position="62"/>
        <end position="149"/>
    </location>
</feature>
<dbReference type="Gene3D" id="3.40.50.150">
    <property type="entry name" value="Vaccinia Virus protein VP39"/>
    <property type="match status" value="1"/>
</dbReference>
<reference evidence="5" key="2">
    <citation type="journal article" date="2019" name="Int. J. Syst. Evol. Microbiol.">
        <title>The Global Catalogue of Microorganisms (GCM) 10K type strain sequencing project: providing services to taxonomists for standard genome sequencing and annotation.</title>
        <authorList>
            <consortium name="The Broad Institute Genomics Platform"/>
            <consortium name="The Broad Institute Genome Sequencing Center for Infectious Disease"/>
            <person name="Wu L."/>
            <person name="Ma J."/>
        </authorList>
    </citation>
    <scope>NUCLEOTIDE SEQUENCE [LARGE SCALE GENOMIC DNA]</scope>
    <source>
        <strain evidence="5">CGMCC 4.5581</strain>
    </source>
</reference>
<keyword evidence="5" id="KW-1185">Reference proteome</keyword>
<comment type="caution">
    <text evidence="3">The sequence shown here is derived from an EMBL/GenBank/DDBJ whole genome shotgun (WGS) entry which is preliminary data.</text>
</comment>
<keyword evidence="3" id="KW-0808">Transferase</keyword>
<dbReference type="InterPro" id="IPR050508">
    <property type="entry name" value="Methyltransf_Superfamily"/>
</dbReference>
<dbReference type="GO" id="GO:0008168">
    <property type="term" value="F:methyltransferase activity"/>
    <property type="evidence" value="ECO:0007669"/>
    <property type="project" value="UniProtKB-KW"/>
</dbReference>
<dbReference type="CDD" id="cd02440">
    <property type="entry name" value="AdoMet_MTases"/>
    <property type="match status" value="1"/>
</dbReference>
<dbReference type="InterPro" id="IPR029063">
    <property type="entry name" value="SAM-dependent_MTases_sf"/>
</dbReference>
<keyword evidence="3" id="KW-0489">Methyltransferase</keyword>
<reference evidence="2" key="4">
    <citation type="submission" date="2024-05" db="EMBL/GenBank/DDBJ databases">
        <authorList>
            <person name="Sun Q."/>
            <person name="Zhou Y."/>
        </authorList>
    </citation>
    <scope>NUCLEOTIDE SEQUENCE</scope>
    <source>
        <strain evidence="2">CGMCC 4.5581</strain>
    </source>
</reference>
<dbReference type="PANTHER" id="PTHR42912:SF95">
    <property type="entry name" value="METHYLTRANSFERASE TYPE 11 DOMAIN-CONTAINING PROTEIN"/>
    <property type="match status" value="1"/>
</dbReference>
<evidence type="ECO:0000313" key="3">
    <source>
        <dbReference type="EMBL" id="NIH68434.1"/>
    </source>
</evidence>
<dbReference type="Proteomes" id="UP000648663">
    <property type="component" value="Unassembled WGS sequence"/>
</dbReference>
<evidence type="ECO:0000259" key="1">
    <source>
        <dbReference type="Pfam" id="PF13649"/>
    </source>
</evidence>
<evidence type="ECO:0000313" key="4">
    <source>
        <dbReference type="Proteomes" id="UP000552836"/>
    </source>
</evidence>
<protein>
    <submittedName>
        <fullName evidence="2 3">Methyltransferase</fullName>
    </submittedName>
</protein>
<dbReference type="EMBL" id="JAAMPA010000001">
    <property type="protein sequence ID" value="NIH68434.1"/>
    <property type="molecule type" value="Genomic_DNA"/>
</dbReference>
<dbReference type="SUPFAM" id="SSF53335">
    <property type="entry name" value="S-adenosyl-L-methionine-dependent methyltransferases"/>
    <property type="match status" value="1"/>
</dbReference>
<dbReference type="RefSeq" id="WP_208382863.1">
    <property type="nucleotide sequence ID" value="NZ_BAABJU010000023.1"/>
</dbReference>
<evidence type="ECO:0000313" key="2">
    <source>
        <dbReference type="EMBL" id="GGL57176.1"/>
    </source>
</evidence>
<dbReference type="AlphaFoldDB" id="A0A846LPN1"/>
<dbReference type="InterPro" id="IPR041698">
    <property type="entry name" value="Methyltransf_25"/>
</dbReference>
<dbReference type="PANTHER" id="PTHR42912">
    <property type="entry name" value="METHYLTRANSFERASE"/>
    <property type="match status" value="1"/>
</dbReference>
<accession>A0A846LPN1</accession>
<dbReference type="Pfam" id="PF13649">
    <property type="entry name" value="Methyltransf_25"/>
    <property type="match status" value="1"/>
</dbReference>